<dbReference type="Gene3D" id="3.40.50.2000">
    <property type="entry name" value="Glycogen Phosphorylase B"/>
    <property type="match status" value="2"/>
</dbReference>
<comment type="caution">
    <text evidence="2">The sequence shown here is derived from an EMBL/GenBank/DDBJ whole genome shotgun (WGS) entry which is preliminary data.</text>
</comment>
<sequence length="400" mass="43729">MHALVATVVHHPEDARILHRQIRALLDAGHTVTYIAPFRELGVTPWPTLTTVDVPRATGRRRLRALRAARAALAAHAPTADILLVHDPELLLVLPRAETPMVWDVHEDTAASILTKPWVPRPLRRPLMPLARQVERRAERRLHLLLAEDGYRNRFRAPHPVIPNTTHVPEQPPKRVSDGPVVYLGALSMARGAAELVQIAHRIRPHGVRMDVIGPADSEARPLLRQAQRDGVLDWYGYVPNDQALRMVRGALAGLCLLHDTPNYRRSLPTKVVEYMAQGVPVVTTPNPQAQGLVTGQTQGHCGTVVPYRSPDSAAAALLRLRGNPGLRYAYGRTGHRIAREYFHWPVQAAQFVASLEDWAGVAPARAPAARPDPGPAASGAVPNPGSAGSGIDPLRVHPS</sequence>
<feature type="region of interest" description="Disordered" evidence="1">
    <location>
        <begin position="366"/>
        <end position="400"/>
    </location>
</feature>
<evidence type="ECO:0000313" key="3">
    <source>
        <dbReference type="Proteomes" id="UP001250214"/>
    </source>
</evidence>
<accession>A0ABU2H410</accession>
<name>A0ABU2H410_9ACTN</name>
<gene>
    <name evidence="2" type="ORF">RIF23_05430</name>
</gene>
<dbReference type="EMBL" id="JAVLVT010000002">
    <property type="protein sequence ID" value="MDS1269732.1"/>
    <property type="molecule type" value="Genomic_DNA"/>
</dbReference>
<keyword evidence="2" id="KW-0808">Transferase</keyword>
<dbReference type="RefSeq" id="WP_310911280.1">
    <property type="nucleotide sequence ID" value="NZ_JAVLVT010000002.1"/>
</dbReference>
<protein>
    <submittedName>
        <fullName evidence="2">Glycosyltransferase</fullName>
        <ecNumber evidence="2">2.4.-.-</ecNumber>
    </submittedName>
</protein>
<organism evidence="2 3">
    <name type="scientific">Lipingzhangella rawalii</name>
    <dbReference type="NCBI Taxonomy" id="2055835"/>
    <lineage>
        <taxon>Bacteria</taxon>
        <taxon>Bacillati</taxon>
        <taxon>Actinomycetota</taxon>
        <taxon>Actinomycetes</taxon>
        <taxon>Streptosporangiales</taxon>
        <taxon>Nocardiopsidaceae</taxon>
        <taxon>Lipingzhangella</taxon>
    </lineage>
</organism>
<reference evidence="3" key="1">
    <citation type="submission" date="2023-07" db="EMBL/GenBank/DDBJ databases">
        <title>Novel species in the genus Lipingzhangella isolated from Sambhar Salt Lake.</title>
        <authorList>
            <person name="Jiya N."/>
            <person name="Kajale S."/>
            <person name="Sharma A."/>
        </authorList>
    </citation>
    <scope>NUCLEOTIDE SEQUENCE [LARGE SCALE GENOMIC DNA]</scope>
    <source>
        <strain evidence="3">LS1_29</strain>
    </source>
</reference>
<evidence type="ECO:0000256" key="1">
    <source>
        <dbReference type="SAM" id="MobiDB-lite"/>
    </source>
</evidence>
<evidence type="ECO:0000313" key="2">
    <source>
        <dbReference type="EMBL" id="MDS1269732.1"/>
    </source>
</evidence>
<keyword evidence="3" id="KW-1185">Reference proteome</keyword>
<feature type="compositionally biased region" description="Low complexity" evidence="1">
    <location>
        <begin position="366"/>
        <end position="381"/>
    </location>
</feature>
<dbReference type="GO" id="GO:0016757">
    <property type="term" value="F:glycosyltransferase activity"/>
    <property type="evidence" value="ECO:0007669"/>
    <property type="project" value="UniProtKB-KW"/>
</dbReference>
<dbReference type="Pfam" id="PF13692">
    <property type="entry name" value="Glyco_trans_1_4"/>
    <property type="match status" value="1"/>
</dbReference>
<dbReference type="PANTHER" id="PTHR12526">
    <property type="entry name" value="GLYCOSYLTRANSFERASE"/>
    <property type="match status" value="1"/>
</dbReference>
<proteinExistence type="predicted"/>
<dbReference type="EC" id="2.4.-.-" evidence="2"/>
<dbReference type="SUPFAM" id="SSF53756">
    <property type="entry name" value="UDP-Glycosyltransferase/glycogen phosphorylase"/>
    <property type="match status" value="1"/>
</dbReference>
<dbReference type="PANTHER" id="PTHR12526:SF600">
    <property type="entry name" value="GLYCOSYL TRANSFERASE GROUP 1"/>
    <property type="match status" value="1"/>
</dbReference>
<dbReference type="Proteomes" id="UP001250214">
    <property type="component" value="Unassembled WGS sequence"/>
</dbReference>
<keyword evidence="2" id="KW-0328">Glycosyltransferase</keyword>